<dbReference type="CDD" id="cd11336">
    <property type="entry name" value="AmyAc_MTSase"/>
    <property type="match status" value="1"/>
</dbReference>
<protein>
    <submittedName>
        <fullName evidence="2">Maltooligosyltrehalose synthase</fullName>
    </submittedName>
</protein>
<evidence type="ECO:0000313" key="2">
    <source>
        <dbReference type="EMBL" id="AAY47509.1"/>
    </source>
</evidence>
<reference evidence="2 3" key="1">
    <citation type="journal article" date="2005" name="Genome Res.">
        <title>Comparative and functional genomic analyses of the pathogenicity of phytopathogen Xanthomonas campestris pv. campestris.</title>
        <authorList>
            <person name="Qian W."/>
            <person name="Jia Y."/>
            <person name="Ren S.X."/>
            <person name="He Y.Q."/>
            <person name="Feng J.X."/>
            <person name="Lu L.F."/>
            <person name="Sun Q."/>
            <person name="Ying G."/>
            <person name="Tang D.J."/>
            <person name="Tang H."/>
            <person name="Wu W."/>
            <person name="Hao P."/>
            <person name="Wang L."/>
            <person name="Jiang B.L."/>
            <person name="Zeng S."/>
            <person name="Gu W.Y."/>
            <person name="Lu G."/>
            <person name="Rong L."/>
            <person name="Tian Y."/>
            <person name="Yao Z."/>
            <person name="Fu G."/>
            <person name="Chen B."/>
            <person name="Fang R."/>
            <person name="Qiang B."/>
            <person name="Chen Z."/>
            <person name="Zhao G.P."/>
            <person name="Tang J.L."/>
            <person name="He C."/>
        </authorList>
    </citation>
    <scope>NUCLEOTIDE SEQUENCE [LARGE SCALE GENOMIC DNA]</scope>
    <source>
        <strain evidence="2 3">8004</strain>
    </source>
</reference>
<dbReference type="Gene3D" id="3.20.20.80">
    <property type="entry name" value="Glycosidases"/>
    <property type="match status" value="4"/>
</dbReference>
<dbReference type="HOGENOM" id="CLU_005045_1_0_6"/>
<sequence>MIPLRATARLQLHAGFTLHDALAQVPYYAGLGISHLYLSPIGTAVSGSTHGYDNIDPTVVNPELGGEDALVALSQAARAHDMGLIADIVPNHMATHAQNAWWWDVLRNGRSAKHADWFDIDWRAPGRDGKLWLAVLDRPYANALADGLITLVLDDDGTPALAHYDQRYPIRPQALDVPEASARAQWLRDYNDGAKRGDGRLHKLIERQPYRLNWWRVGNDMLNYRRFFDITSLVALRVELPAVFDAVHALPLRLVAEGHLDGLRIDHVDGLTDPTGYVRKLRSRLDAAGRQRGLKPGSLGLYLEKILAPGEHLPADWPCDGTTGYDFMDQVGGVLHDAAGFKPLARAWQKVSGRSGDFAQEERSARDEMLRGSLQTEFNRAVGALSALARLDPPTREFSPQMLARGLCVLLRWFPVYRTYAGAKGLIGADAQRLRSTAARARQGMPEAIVAAVDAIERWLLDDNGADRAQIALRRILRRRVEQLSAPLNAKAVEDTAFYRHGVLLSRNEVGSHPTHFANDIAQFHAQNQERAKHYPRALLATATHDHKRGEDLRMRMAVLSEQPRWWVEQSTQFDALTESLEAPALAGGDQQMLWQTLVAAWPIGLGADQAEPLAAFAERVAQWLLKAVREAKLHTSWTDGSPDYEQAVQATVEQVLCSRAGLPLRRALLRASNHIAAAGARNALAQTTLRLTVPGVPDLYQGTEGWDLSLVDPDNRRPVDYAQRQQWLTLRRDWHALLRSWRDGAVKARLTAVLLQLRAAHPALFAQGDYQPLNVATGTQAQVIAFRRQHRGQALIVAVTRLGAGEQASGELPLLVPPAEWGNAALAVPDGAYRNVLDGSTLQPQRGRLALSTLFARSPVAVLLTPSEETR</sequence>
<name>A0A0H2X3C6_XANC8</name>
<dbReference type="EMBL" id="CP000050">
    <property type="protein sequence ID" value="AAY47509.1"/>
    <property type="molecule type" value="Genomic_DNA"/>
</dbReference>
<feature type="domain" description="Glycosyl hydrolase family 13 catalytic" evidence="1">
    <location>
        <begin position="7"/>
        <end position="732"/>
    </location>
</feature>
<dbReference type="RefSeq" id="WP_011035665.1">
    <property type="nucleotide sequence ID" value="NC_007086.1"/>
</dbReference>
<dbReference type="GO" id="GO:0047470">
    <property type="term" value="F:(1,4)-alpha-D-glucan 1-alpha-D-glucosylmutase activity"/>
    <property type="evidence" value="ECO:0007669"/>
    <property type="project" value="TreeGrafter"/>
</dbReference>
<gene>
    <name evidence="2" type="ordered locus">XC_0425</name>
</gene>
<organism evidence="2 3">
    <name type="scientific">Xanthomonas campestris pv. campestris (strain 8004)</name>
    <dbReference type="NCBI Taxonomy" id="314565"/>
    <lineage>
        <taxon>Bacteria</taxon>
        <taxon>Pseudomonadati</taxon>
        <taxon>Pseudomonadota</taxon>
        <taxon>Gammaproteobacteria</taxon>
        <taxon>Lysobacterales</taxon>
        <taxon>Lysobacteraceae</taxon>
        <taxon>Xanthomonas</taxon>
    </lineage>
</organism>
<dbReference type="Proteomes" id="UP000000420">
    <property type="component" value="Chromosome"/>
</dbReference>
<dbReference type="PANTHER" id="PTHR10357">
    <property type="entry name" value="ALPHA-AMYLASE FAMILY MEMBER"/>
    <property type="match status" value="1"/>
</dbReference>
<accession>A0A0H2X3C6</accession>
<dbReference type="InterPro" id="IPR012767">
    <property type="entry name" value="Trehalose_TreY"/>
</dbReference>
<dbReference type="SUPFAM" id="SSF51445">
    <property type="entry name" value="(Trans)glycosidases"/>
    <property type="match status" value="1"/>
</dbReference>
<dbReference type="NCBIfam" id="TIGR02401">
    <property type="entry name" value="trehalose_TreY"/>
    <property type="match status" value="1"/>
</dbReference>
<dbReference type="Pfam" id="PF00128">
    <property type="entry name" value="Alpha-amylase"/>
    <property type="match status" value="1"/>
</dbReference>
<dbReference type="InterPro" id="IPR006047">
    <property type="entry name" value="GH13_cat_dom"/>
</dbReference>
<dbReference type="GO" id="GO:0030980">
    <property type="term" value="P:alpha-glucan catabolic process"/>
    <property type="evidence" value="ECO:0007669"/>
    <property type="project" value="TreeGrafter"/>
</dbReference>
<dbReference type="SMART" id="SM00642">
    <property type="entry name" value="Aamy"/>
    <property type="match status" value="1"/>
</dbReference>
<dbReference type="KEGG" id="xcb:XC_0425"/>
<proteinExistence type="predicted"/>
<dbReference type="GO" id="GO:0005992">
    <property type="term" value="P:trehalose biosynthetic process"/>
    <property type="evidence" value="ECO:0007669"/>
    <property type="project" value="TreeGrafter"/>
</dbReference>
<dbReference type="PANTHER" id="PTHR10357:SF216">
    <property type="entry name" value="MALTOOLIGOSYL TREHALOSE SYNTHASE-RELATED"/>
    <property type="match status" value="1"/>
</dbReference>
<evidence type="ECO:0000313" key="3">
    <source>
        <dbReference type="Proteomes" id="UP000000420"/>
    </source>
</evidence>
<evidence type="ECO:0000259" key="1">
    <source>
        <dbReference type="SMART" id="SM00642"/>
    </source>
</evidence>
<dbReference type="InterPro" id="IPR017853">
    <property type="entry name" value="GH"/>
</dbReference>
<dbReference type="AlphaFoldDB" id="A0A0H2X3C6"/>